<dbReference type="InterPro" id="IPR042432">
    <property type="entry name" value="Coa1_fungi"/>
</dbReference>
<name>A0A316YVZ7_9BASI</name>
<dbReference type="AlphaFoldDB" id="A0A316YVZ7"/>
<proteinExistence type="predicted"/>
<keyword evidence="3" id="KW-1185">Reference proteome</keyword>
<dbReference type="EMBL" id="KZ819635">
    <property type="protein sequence ID" value="PWN91945.1"/>
    <property type="molecule type" value="Genomic_DNA"/>
</dbReference>
<dbReference type="GeneID" id="37043116"/>
<dbReference type="InParanoid" id="A0A316YVZ7"/>
<evidence type="ECO:0000313" key="3">
    <source>
        <dbReference type="Proteomes" id="UP000245768"/>
    </source>
</evidence>
<dbReference type="RefSeq" id="XP_025379143.1">
    <property type="nucleotide sequence ID" value="XM_025521200.1"/>
</dbReference>
<dbReference type="InterPro" id="IPR014807">
    <property type="entry name" value="Coa1"/>
</dbReference>
<dbReference type="Pfam" id="PF08695">
    <property type="entry name" value="Coa1"/>
    <property type="match status" value="1"/>
</dbReference>
<dbReference type="Proteomes" id="UP000245768">
    <property type="component" value="Unassembled WGS sequence"/>
</dbReference>
<protein>
    <submittedName>
        <fullName evidence="2">DUF1783-domain-containing protein</fullName>
    </submittedName>
</protein>
<sequence>MSTLRIGLGPRLPSLPRGRAQAVSAGRRSASTSAPRVRPQTSPPPSRPFARTRPPLPVVRSFYRPAIVLSLLLTLGTWSAFTLHATNKERLSSSVVKNILDRIRQDDDIERLMGTGVQLERSTYLMGDPWIRGNINMMQGRVDIKFRLKGQKDSGTAYFTSIRRDQATSFETLRFLVVLDSTNDTISLLDPIQHGSQRDVSVT</sequence>
<dbReference type="GO" id="GO:0033617">
    <property type="term" value="P:mitochondrial respiratory chain complex IV assembly"/>
    <property type="evidence" value="ECO:0007669"/>
    <property type="project" value="InterPro"/>
</dbReference>
<dbReference type="GO" id="GO:0005743">
    <property type="term" value="C:mitochondrial inner membrane"/>
    <property type="evidence" value="ECO:0007669"/>
    <property type="project" value="TreeGrafter"/>
</dbReference>
<feature type="region of interest" description="Disordered" evidence="1">
    <location>
        <begin position="1"/>
        <end position="54"/>
    </location>
</feature>
<dbReference type="PANTHER" id="PTHR28523">
    <property type="entry name" value="CYTOCHROME C OXIDASE ASSEMBLY FACTOR 1"/>
    <property type="match status" value="1"/>
</dbReference>
<evidence type="ECO:0000256" key="1">
    <source>
        <dbReference type="SAM" id="MobiDB-lite"/>
    </source>
</evidence>
<dbReference type="PANTHER" id="PTHR28523:SF1">
    <property type="entry name" value="CYTOCHROME C OXIDASE ASSEMBLY FACTOR 1"/>
    <property type="match status" value="1"/>
</dbReference>
<dbReference type="OrthoDB" id="2100652at2759"/>
<reference evidence="2 3" key="1">
    <citation type="journal article" date="2018" name="Mol. Biol. Evol.">
        <title>Broad Genomic Sampling Reveals a Smut Pathogenic Ancestry of the Fungal Clade Ustilaginomycotina.</title>
        <authorList>
            <person name="Kijpornyongpan T."/>
            <person name="Mondo S.J."/>
            <person name="Barry K."/>
            <person name="Sandor L."/>
            <person name="Lee J."/>
            <person name="Lipzen A."/>
            <person name="Pangilinan J."/>
            <person name="LaButti K."/>
            <person name="Hainaut M."/>
            <person name="Henrissat B."/>
            <person name="Grigoriev I.V."/>
            <person name="Spatafora J.W."/>
            <person name="Aime M.C."/>
        </authorList>
    </citation>
    <scope>NUCLEOTIDE SEQUENCE [LARGE SCALE GENOMIC DNA]</scope>
    <source>
        <strain evidence="2 3">MCA 4198</strain>
    </source>
</reference>
<gene>
    <name evidence="2" type="ORF">FA10DRAFT_265761</name>
</gene>
<evidence type="ECO:0000313" key="2">
    <source>
        <dbReference type="EMBL" id="PWN91945.1"/>
    </source>
</evidence>
<organism evidence="2 3">
    <name type="scientific">Acaromyces ingoldii</name>
    <dbReference type="NCBI Taxonomy" id="215250"/>
    <lineage>
        <taxon>Eukaryota</taxon>
        <taxon>Fungi</taxon>
        <taxon>Dikarya</taxon>
        <taxon>Basidiomycota</taxon>
        <taxon>Ustilaginomycotina</taxon>
        <taxon>Exobasidiomycetes</taxon>
        <taxon>Exobasidiales</taxon>
        <taxon>Cryptobasidiaceae</taxon>
        <taxon>Acaromyces</taxon>
    </lineage>
</organism>
<accession>A0A316YVZ7</accession>